<dbReference type="InterPro" id="IPR001138">
    <property type="entry name" value="Zn2Cys6_DnaBD"/>
</dbReference>
<dbReference type="Proteomes" id="UP000813824">
    <property type="component" value="Unassembled WGS sequence"/>
</dbReference>
<evidence type="ECO:0000256" key="4">
    <source>
        <dbReference type="ARBA" id="ARBA00023163"/>
    </source>
</evidence>
<dbReference type="PROSITE" id="PS50048">
    <property type="entry name" value="ZN2_CY6_FUNGAL_2"/>
    <property type="match status" value="1"/>
</dbReference>
<dbReference type="InterPro" id="IPR050815">
    <property type="entry name" value="TF_fung"/>
</dbReference>
<evidence type="ECO:0000256" key="5">
    <source>
        <dbReference type="ARBA" id="ARBA00023242"/>
    </source>
</evidence>
<dbReference type="GO" id="GO:0005634">
    <property type="term" value="C:nucleus"/>
    <property type="evidence" value="ECO:0007669"/>
    <property type="project" value="UniProtKB-SubCell"/>
</dbReference>
<gene>
    <name evidence="8" type="ORF">BXZ70DRAFT_920252</name>
</gene>
<sequence>MSSATSDPRPEGSFPSRAPKGKACLACRRRKMKCDCVRPVCGQCVRFNREHDCEFTDGDQRSRTQILEENIAALQARLKLLESPTSEPSTSTSPESLPGARESRSGGHVDDGMDMSPEREVEGLVHTKLNSQFAFNHVDEPPLTVAQGLIEVFMRYAYDFGFFLNRARFVSYCTRKFSTTAHHAPVDPLLCTVYLWGSILSQDDRWTIVEETYATHCASLLISTASSEGNFLHIIQAEVLLANYYFHSARFSEGRNHLSIASSLVVTHKLGKIRNQIPLTLNAKLDLVDMSQYVPPPESTLDEGERIHCFWTVYSLDKVWAMAVDRQSFIVDDGSPSGTVETPWPLSMKEFEEGDVPESYRGGHTMMSFLHQPFVPENQPAVMSPVCLRSQAVALLSKAGWLSSAASIDSAPHLEFLNEHDILIEKFILHLPLLETLSSFDDPELIRHLVLTHMIARLSMMQLHNVFIDSNLTSTVKCLSASKAIAAAYKVILPKRSDIIRGAQLHADPFLLICLTASAKMMVNDLSNAKNGHHLWRTGPLCNSHTYMGVVLNEYVETIEEANRGSALTETQVAKIGAMRAVGGV</sequence>
<dbReference type="PANTHER" id="PTHR47338:SF29">
    <property type="entry name" value="ZN(2)-C6 FUNGAL-TYPE DOMAIN-CONTAINING PROTEIN"/>
    <property type="match status" value="1"/>
</dbReference>
<feature type="region of interest" description="Disordered" evidence="6">
    <location>
        <begin position="1"/>
        <end position="20"/>
    </location>
</feature>
<reference evidence="8" key="1">
    <citation type="journal article" date="2021" name="New Phytol.">
        <title>Evolutionary innovations through gain and loss of genes in the ectomycorrhizal Boletales.</title>
        <authorList>
            <person name="Wu G."/>
            <person name="Miyauchi S."/>
            <person name="Morin E."/>
            <person name="Kuo A."/>
            <person name="Drula E."/>
            <person name="Varga T."/>
            <person name="Kohler A."/>
            <person name="Feng B."/>
            <person name="Cao Y."/>
            <person name="Lipzen A."/>
            <person name="Daum C."/>
            <person name="Hundley H."/>
            <person name="Pangilinan J."/>
            <person name="Johnson J."/>
            <person name="Barry K."/>
            <person name="LaButti K."/>
            <person name="Ng V."/>
            <person name="Ahrendt S."/>
            <person name="Min B."/>
            <person name="Choi I.G."/>
            <person name="Park H."/>
            <person name="Plett J.M."/>
            <person name="Magnuson J."/>
            <person name="Spatafora J.W."/>
            <person name="Nagy L.G."/>
            <person name="Henrissat B."/>
            <person name="Grigoriev I.V."/>
            <person name="Yang Z.L."/>
            <person name="Xu J."/>
            <person name="Martin F.M."/>
        </authorList>
    </citation>
    <scope>NUCLEOTIDE SEQUENCE</scope>
    <source>
        <strain evidence="8">KKN 215</strain>
    </source>
</reference>
<evidence type="ECO:0000259" key="7">
    <source>
        <dbReference type="PROSITE" id="PS50048"/>
    </source>
</evidence>
<dbReference type="EMBL" id="JAEVFJ010000004">
    <property type="protein sequence ID" value="KAH8105306.1"/>
    <property type="molecule type" value="Genomic_DNA"/>
</dbReference>
<evidence type="ECO:0000256" key="3">
    <source>
        <dbReference type="ARBA" id="ARBA00023015"/>
    </source>
</evidence>
<dbReference type="AlphaFoldDB" id="A0A8K0UXJ1"/>
<feature type="compositionally biased region" description="Basic and acidic residues" evidence="6">
    <location>
        <begin position="101"/>
        <end position="115"/>
    </location>
</feature>
<dbReference type="OrthoDB" id="2309723at2759"/>
<evidence type="ECO:0000256" key="1">
    <source>
        <dbReference type="ARBA" id="ARBA00004123"/>
    </source>
</evidence>
<feature type="region of interest" description="Disordered" evidence="6">
    <location>
        <begin position="82"/>
        <end position="115"/>
    </location>
</feature>
<dbReference type="Pfam" id="PF04082">
    <property type="entry name" value="Fungal_trans"/>
    <property type="match status" value="1"/>
</dbReference>
<dbReference type="InterPro" id="IPR007219">
    <property type="entry name" value="XnlR_reg_dom"/>
</dbReference>
<feature type="compositionally biased region" description="Low complexity" evidence="6">
    <location>
        <begin position="82"/>
        <end position="98"/>
    </location>
</feature>
<keyword evidence="2" id="KW-0479">Metal-binding</keyword>
<dbReference type="PANTHER" id="PTHR47338">
    <property type="entry name" value="ZN(II)2CYS6 TRANSCRIPTION FACTOR (EUROFUNG)-RELATED"/>
    <property type="match status" value="1"/>
</dbReference>
<dbReference type="InterPro" id="IPR036864">
    <property type="entry name" value="Zn2-C6_fun-type_DNA-bd_sf"/>
</dbReference>
<keyword evidence="9" id="KW-1185">Reference proteome</keyword>
<dbReference type="Gene3D" id="4.10.240.10">
    <property type="entry name" value="Zn(2)-C6 fungal-type DNA-binding domain"/>
    <property type="match status" value="1"/>
</dbReference>
<dbReference type="GO" id="GO:0006351">
    <property type="term" value="P:DNA-templated transcription"/>
    <property type="evidence" value="ECO:0007669"/>
    <property type="project" value="InterPro"/>
</dbReference>
<protein>
    <recommendedName>
        <fullName evidence="7">Zn(2)-C6 fungal-type domain-containing protein</fullName>
    </recommendedName>
</protein>
<comment type="subcellular location">
    <subcellularLocation>
        <location evidence="1">Nucleus</location>
    </subcellularLocation>
</comment>
<keyword evidence="4" id="KW-0804">Transcription</keyword>
<dbReference type="GO" id="GO:0000981">
    <property type="term" value="F:DNA-binding transcription factor activity, RNA polymerase II-specific"/>
    <property type="evidence" value="ECO:0007669"/>
    <property type="project" value="InterPro"/>
</dbReference>
<dbReference type="PROSITE" id="PS00463">
    <property type="entry name" value="ZN2_CY6_FUNGAL_1"/>
    <property type="match status" value="1"/>
</dbReference>
<keyword evidence="5" id="KW-0539">Nucleus</keyword>
<evidence type="ECO:0000256" key="6">
    <source>
        <dbReference type="SAM" id="MobiDB-lite"/>
    </source>
</evidence>
<accession>A0A8K0UXJ1</accession>
<dbReference type="CDD" id="cd00067">
    <property type="entry name" value="GAL4"/>
    <property type="match status" value="1"/>
</dbReference>
<dbReference type="SMART" id="SM00066">
    <property type="entry name" value="GAL4"/>
    <property type="match status" value="1"/>
</dbReference>
<dbReference type="CDD" id="cd12148">
    <property type="entry name" value="fungal_TF_MHR"/>
    <property type="match status" value="1"/>
</dbReference>
<dbReference type="GO" id="GO:0008270">
    <property type="term" value="F:zinc ion binding"/>
    <property type="evidence" value="ECO:0007669"/>
    <property type="project" value="InterPro"/>
</dbReference>
<keyword evidence="3" id="KW-0805">Transcription regulation</keyword>
<comment type="caution">
    <text evidence="8">The sequence shown here is derived from an EMBL/GenBank/DDBJ whole genome shotgun (WGS) entry which is preliminary data.</text>
</comment>
<evidence type="ECO:0000256" key="2">
    <source>
        <dbReference type="ARBA" id="ARBA00022723"/>
    </source>
</evidence>
<name>A0A8K0UXJ1_9AGAR</name>
<dbReference type="GO" id="GO:0003677">
    <property type="term" value="F:DNA binding"/>
    <property type="evidence" value="ECO:0007669"/>
    <property type="project" value="InterPro"/>
</dbReference>
<evidence type="ECO:0000313" key="8">
    <source>
        <dbReference type="EMBL" id="KAH8105306.1"/>
    </source>
</evidence>
<proteinExistence type="predicted"/>
<organism evidence="8 9">
    <name type="scientific">Cristinia sonorae</name>
    <dbReference type="NCBI Taxonomy" id="1940300"/>
    <lineage>
        <taxon>Eukaryota</taxon>
        <taxon>Fungi</taxon>
        <taxon>Dikarya</taxon>
        <taxon>Basidiomycota</taxon>
        <taxon>Agaricomycotina</taxon>
        <taxon>Agaricomycetes</taxon>
        <taxon>Agaricomycetidae</taxon>
        <taxon>Agaricales</taxon>
        <taxon>Pleurotineae</taxon>
        <taxon>Stephanosporaceae</taxon>
        <taxon>Cristinia</taxon>
    </lineage>
</organism>
<dbReference type="Pfam" id="PF00172">
    <property type="entry name" value="Zn_clus"/>
    <property type="match status" value="1"/>
</dbReference>
<dbReference type="SUPFAM" id="SSF57701">
    <property type="entry name" value="Zn2/Cys6 DNA-binding domain"/>
    <property type="match status" value="1"/>
</dbReference>
<evidence type="ECO:0000313" key="9">
    <source>
        <dbReference type="Proteomes" id="UP000813824"/>
    </source>
</evidence>
<feature type="domain" description="Zn(2)-C6 fungal-type" evidence="7">
    <location>
        <begin position="23"/>
        <end position="55"/>
    </location>
</feature>